<dbReference type="EMBL" id="BAABHO010000004">
    <property type="protein sequence ID" value="GAA4777677.1"/>
    <property type="molecule type" value="Genomic_DNA"/>
</dbReference>
<reference evidence="2" key="1">
    <citation type="journal article" date="2019" name="Int. J. Syst. Evol. Microbiol.">
        <title>The Global Catalogue of Microorganisms (GCM) 10K type strain sequencing project: providing services to taxonomists for standard genome sequencing and annotation.</title>
        <authorList>
            <consortium name="The Broad Institute Genomics Platform"/>
            <consortium name="The Broad Institute Genome Sequencing Center for Infectious Disease"/>
            <person name="Wu L."/>
            <person name="Ma J."/>
        </authorList>
    </citation>
    <scope>NUCLEOTIDE SEQUENCE [LARGE SCALE GENOMIC DNA]</scope>
    <source>
        <strain evidence="2">JCM 17979</strain>
    </source>
</reference>
<evidence type="ECO:0000313" key="1">
    <source>
        <dbReference type="EMBL" id="GAA4777677.1"/>
    </source>
</evidence>
<gene>
    <name evidence="1" type="ORF">GCM10023200_08210</name>
</gene>
<dbReference type="Proteomes" id="UP001500928">
    <property type="component" value="Unassembled WGS sequence"/>
</dbReference>
<protein>
    <submittedName>
        <fullName evidence="1">Uncharacterized protein</fullName>
    </submittedName>
</protein>
<organism evidence="1 2">
    <name type="scientific">Actinomycetospora chlora</name>
    <dbReference type="NCBI Taxonomy" id="663608"/>
    <lineage>
        <taxon>Bacteria</taxon>
        <taxon>Bacillati</taxon>
        <taxon>Actinomycetota</taxon>
        <taxon>Actinomycetes</taxon>
        <taxon>Pseudonocardiales</taxon>
        <taxon>Pseudonocardiaceae</taxon>
        <taxon>Actinomycetospora</taxon>
    </lineage>
</organism>
<name>A0ABP9ACP3_9PSEU</name>
<comment type="caution">
    <text evidence="1">The sequence shown here is derived from an EMBL/GenBank/DDBJ whole genome shotgun (WGS) entry which is preliminary data.</text>
</comment>
<proteinExistence type="predicted"/>
<accession>A0ABP9ACP3</accession>
<evidence type="ECO:0000313" key="2">
    <source>
        <dbReference type="Proteomes" id="UP001500928"/>
    </source>
</evidence>
<sequence>MDRAKGMRLAPTIAARRGSERDGEAEVTIPPGLGVRYCCGTDGSRGVRGALAAAVTFAVGPELPESIRYRR</sequence>
<keyword evidence="2" id="KW-1185">Reference proteome</keyword>